<dbReference type="AlphaFoldDB" id="A0A2W7I1M6"/>
<dbReference type="Pfam" id="PF00496">
    <property type="entry name" value="SBP_bac_5"/>
    <property type="match status" value="1"/>
</dbReference>
<dbReference type="Gene3D" id="3.10.105.10">
    <property type="entry name" value="Dipeptide-binding Protein, Domain 3"/>
    <property type="match status" value="1"/>
</dbReference>
<dbReference type="Proteomes" id="UP000249688">
    <property type="component" value="Unassembled WGS sequence"/>
</dbReference>
<dbReference type="InterPro" id="IPR030678">
    <property type="entry name" value="Peptide/Ni-bd"/>
</dbReference>
<evidence type="ECO:0000256" key="4">
    <source>
        <dbReference type="ARBA" id="ARBA00022729"/>
    </source>
</evidence>
<dbReference type="GO" id="GO:0030288">
    <property type="term" value="C:outer membrane-bounded periplasmic space"/>
    <property type="evidence" value="ECO:0007669"/>
    <property type="project" value="UniProtKB-ARBA"/>
</dbReference>
<organism evidence="6 7">
    <name type="scientific">Humitalea rosea</name>
    <dbReference type="NCBI Taxonomy" id="990373"/>
    <lineage>
        <taxon>Bacteria</taxon>
        <taxon>Pseudomonadati</taxon>
        <taxon>Pseudomonadota</taxon>
        <taxon>Alphaproteobacteria</taxon>
        <taxon>Acetobacterales</taxon>
        <taxon>Roseomonadaceae</taxon>
        <taxon>Humitalea</taxon>
    </lineage>
</organism>
<dbReference type="CDD" id="cd08512">
    <property type="entry name" value="PBP2_NikA_DppA_OppA_like_7"/>
    <property type="match status" value="1"/>
</dbReference>
<evidence type="ECO:0000259" key="5">
    <source>
        <dbReference type="Pfam" id="PF00496"/>
    </source>
</evidence>
<keyword evidence="3" id="KW-0813">Transport</keyword>
<dbReference type="Gene3D" id="3.40.190.10">
    <property type="entry name" value="Periplasmic binding protein-like II"/>
    <property type="match status" value="1"/>
</dbReference>
<evidence type="ECO:0000313" key="6">
    <source>
        <dbReference type="EMBL" id="PZW40851.1"/>
    </source>
</evidence>
<evidence type="ECO:0000256" key="1">
    <source>
        <dbReference type="ARBA" id="ARBA00004418"/>
    </source>
</evidence>
<comment type="subcellular location">
    <subcellularLocation>
        <location evidence="1">Periplasm</location>
    </subcellularLocation>
</comment>
<name>A0A2W7I1M6_9PROT</name>
<dbReference type="InterPro" id="IPR039424">
    <property type="entry name" value="SBP_5"/>
</dbReference>
<comment type="similarity">
    <text evidence="2">Belongs to the bacterial solute-binding protein 5 family.</text>
</comment>
<proteinExistence type="inferred from homology"/>
<protein>
    <submittedName>
        <fullName evidence="6">Peptide/nickel transport system substrate-binding protein</fullName>
    </submittedName>
</protein>
<gene>
    <name evidence="6" type="ORF">C8P66_12358</name>
</gene>
<evidence type="ECO:0000256" key="3">
    <source>
        <dbReference type="ARBA" id="ARBA00022448"/>
    </source>
</evidence>
<evidence type="ECO:0000313" key="7">
    <source>
        <dbReference type="Proteomes" id="UP000249688"/>
    </source>
</evidence>
<dbReference type="PANTHER" id="PTHR30290:SF9">
    <property type="entry name" value="OLIGOPEPTIDE-BINDING PROTEIN APPA"/>
    <property type="match status" value="1"/>
</dbReference>
<dbReference type="RefSeq" id="WP_111399711.1">
    <property type="nucleotide sequence ID" value="NZ_QKYU01000023.1"/>
</dbReference>
<dbReference type="PIRSF" id="PIRSF002741">
    <property type="entry name" value="MppA"/>
    <property type="match status" value="1"/>
</dbReference>
<dbReference type="GO" id="GO:0015833">
    <property type="term" value="P:peptide transport"/>
    <property type="evidence" value="ECO:0007669"/>
    <property type="project" value="TreeGrafter"/>
</dbReference>
<feature type="domain" description="Solute-binding protein family 5" evidence="5">
    <location>
        <begin position="76"/>
        <end position="438"/>
    </location>
</feature>
<dbReference type="GO" id="GO:0043190">
    <property type="term" value="C:ATP-binding cassette (ABC) transporter complex"/>
    <property type="evidence" value="ECO:0007669"/>
    <property type="project" value="InterPro"/>
</dbReference>
<comment type="caution">
    <text evidence="6">The sequence shown here is derived from an EMBL/GenBank/DDBJ whole genome shotgun (WGS) entry which is preliminary data.</text>
</comment>
<keyword evidence="7" id="KW-1185">Reference proteome</keyword>
<dbReference type="GO" id="GO:1904680">
    <property type="term" value="F:peptide transmembrane transporter activity"/>
    <property type="evidence" value="ECO:0007669"/>
    <property type="project" value="TreeGrafter"/>
</dbReference>
<sequence length="528" mass="59131">MPQTTRRAVLLGGAALALAPTAGFTFERDGAKKVMVFSGNQAVPVLDPHMRYDWSTRMIQQSVYDGLLKYVGSPPQIVPWLAESYDTSPDGLTYTFHLAANAKFHDGSPVDAEAVRFSFERALKMNAGIAWMLKDFLKPEKIVAVDARTVRFTLEAAFSPFISYVPWWYIVNPALVKANEVDGDLGRKWMTENGAGSGPFKLRRFDGNALIHLDTAPGYWKGWPMGEEKRLGGVIYRIIRESAPRKAALQRREVDIITNITPDDIGQLERLPGVKIENHPGFTTFGIKFNTKEGPTADVNLRKAIAYAFDYDSLITIHNGAATLMTSPFPASMAGHIDVPNIPRKDLAKAREYLSRSAYPNGGIELEYVHVQGLEDPRRIGLALLDSLRALNISVNIVGQPWTTMVSRGSKPDTAPNMTSIYVTPVGTDPDTVAYQYHRESWGLYYGMSHYDNPEVWQMISTARAETDTARRMALYAEIQRRIVDDQPEIFGMVANRLWSMRDYVKGFAFSPVRFTGEVDLYPMWIEG</sequence>
<dbReference type="PANTHER" id="PTHR30290">
    <property type="entry name" value="PERIPLASMIC BINDING COMPONENT OF ABC TRANSPORTER"/>
    <property type="match status" value="1"/>
</dbReference>
<reference evidence="6 7" key="1">
    <citation type="submission" date="2018-06" db="EMBL/GenBank/DDBJ databases">
        <title>Genomic Encyclopedia of Archaeal and Bacterial Type Strains, Phase II (KMG-II): from individual species to whole genera.</title>
        <authorList>
            <person name="Goeker M."/>
        </authorList>
    </citation>
    <scope>NUCLEOTIDE SEQUENCE [LARGE SCALE GENOMIC DNA]</scope>
    <source>
        <strain evidence="6 7">DSM 24525</strain>
    </source>
</reference>
<dbReference type="EMBL" id="QKYU01000023">
    <property type="protein sequence ID" value="PZW40851.1"/>
    <property type="molecule type" value="Genomic_DNA"/>
</dbReference>
<dbReference type="Gene3D" id="3.90.76.10">
    <property type="entry name" value="Dipeptide-binding Protein, Domain 1"/>
    <property type="match status" value="1"/>
</dbReference>
<dbReference type="OrthoDB" id="7318145at2"/>
<dbReference type="InterPro" id="IPR000914">
    <property type="entry name" value="SBP_5_dom"/>
</dbReference>
<evidence type="ECO:0000256" key="2">
    <source>
        <dbReference type="ARBA" id="ARBA00005695"/>
    </source>
</evidence>
<keyword evidence="4" id="KW-0732">Signal</keyword>
<dbReference type="SUPFAM" id="SSF53850">
    <property type="entry name" value="Periplasmic binding protein-like II"/>
    <property type="match status" value="1"/>
</dbReference>
<accession>A0A2W7I1M6</accession>